<dbReference type="KEGG" id="tig:THII_2472"/>
<organism evidence="1 2">
    <name type="scientific">Thioploca ingrica</name>
    <dbReference type="NCBI Taxonomy" id="40754"/>
    <lineage>
        <taxon>Bacteria</taxon>
        <taxon>Pseudomonadati</taxon>
        <taxon>Pseudomonadota</taxon>
        <taxon>Gammaproteobacteria</taxon>
        <taxon>Thiotrichales</taxon>
        <taxon>Thiotrichaceae</taxon>
        <taxon>Thioploca</taxon>
    </lineage>
</organism>
<evidence type="ECO:0008006" key="3">
    <source>
        <dbReference type="Google" id="ProtNLM"/>
    </source>
</evidence>
<reference evidence="1 2" key="1">
    <citation type="journal article" date="2014" name="ISME J.">
        <title>Ecophysiology of Thioploca ingrica as revealed by the complete genome sequence supplemented with proteomic evidence.</title>
        <authorList>
            <person name="Kojima H."/>
            <person name="Ogura Y."/>
            <person name="Yamamoto N."/>
            <person name="Togashi T."/>
            <person name="Mori H."/>
            <person name="Watanabe T."/>
            <person name="Nemoto F."/>
            <person name="Kurokawa K."/>
            <person name="Hayashi T."/>
            <person name="Fukui M."/>
        </authorList>
    </citation>
    <scope>NUCLEOTIDE SEQUENCE [LARGE SCALE GENOMIC DNA]</scope>
</reference>
<dbReference type="OrthoDB" id="6196950at2"/>
<dbReference type="STRING" id="40754.THII_2472"/>
<keyword evidence="2" id="KW-1185">Reference proteome</keyword>
<evidence type="ECO:0000313" key="1">
    <source>
        <dbReference type="EMBL" id="BAP56769.1"/>
    </source>
</evidence>
<sequence>MNLPKKLTELANGLNGIKSYAGLVFNTEMIPGETDVLVVTIEDREEFPVYITVDESQILCITHVWKEVEIIPEKRIELLETLLMMNLPMPLSSFSKLGHQYLIFGALSTHSSLEELIEEIDVLSDNTLIAIEELRDYFIK</sequence>
<proteinExistence type="predicted"/>
<name>A0A090AHK0_9GAMM</name>
<dbReference type="AlphaFoldDB" id="A0A090AHK0"/>
<dbReference type="Pfam" id="PF09938">
    <property type="entry name" value="DUF2170"/>
    <property type="match status" value="1"/>
</dbReference>
<protein>
    <recommendedName>
        <fullName evidence="3">Cytoplasmic protein</fullName>
    </recommendedName>
</protein>
<dbReference type="EMBL" id="AP014633">
    <property type="protein sequence ID" value="BAP56769.1"/>
    <property type="molecule type" value="Genomic_DNA"/>
</dbReference>
<dbReference type="Proteomes" id="UP000031623">
    <property type="component" value="Chromosome"/>
</dbReference>
<dbReference type="InterPro" id="IPR019231">
    <property type="entry name" value="DUF2170"/>
</dbReference>
<dbReference type="HOGENOM" id="CLU_1863798_0_0_6"/>
<evidence type="ECO:0000313" key="2">
    <source>
        <dbReference type="Proteomes" id="UP000031623"/>
    </source>
</evidence>
<accession>A0A090AHK0</accession>
<gene>
    <name evidence="1" type="ORF">THII_2472</name>
</gene>